<organism evidence="2 3">
    <name type="scientific">Methylorubrum extorquens</name>
    <name type="common">Methylobacterium dichloromethanicum</name>
    <name type="synonym">Methylobacterium extorquens</name>
    <dbReference type="NCBI Taxonomy" id="408"/>
    <lineage>
        <taxon>Bacteria</taxon>
        <taxon>Pseudomonadati</taxon>
        <taxon>Pseudomonadota</taxon>
        <taxon>Alphaproteobacteria</taxon>
        <taxon>Hyphomicrobiales</taxon>
        <taxon>Methylobacteriaceae</taxon>
        <taxon>Methylorubrum</taxon>
    </lineage>
</organism>
<feature type="region of interest" description="Disordered" evidence="1">
    <location>
        <begin position="127"/>
        <end position="149"/>
    </location>
</feature>
<sequence length="208" mass="22276">MLRLVARRGGTIARAAVTTGSPDWTGGAGGGRSDDRAHASSGRPIASRDAPEQVRQVALQGLVAVELDIDRGAAGLTVDADHPAPRMAPDPEGFGEVEPIEHDLIAGKHRRTQHDGVLEAGIPSRLPIHRPERSFSNRAPREGEEEPANRAGIREKICCAGGRIKSIIFGKSLFQFDNYRGNAVWQALFRTSRRAAPEQDGGPLSPAN</sequence>
<evidence type="ECO:0000256" key="1">
    <source>
        <dbReference type="SAM" id="MobiDB-lite"/>
    </source>
</evidence>
<gene>
    <name evidence="2" type="ORF">TK0001_4960</name>
</gene>
<feature type="region of interest" description="Disordered" evidence="1">
    <location>
        <begin position="16"/>
        <end position="52"/>
    </location>
</feature>
<dbReference type="EMBL" id="LT962688">
    <property type="protein sequence ID" value="SOR31544.1"/>
    <property type="molecule type" value="Genomic_DNA"/>
</dbReference>
<protein>
    <submittedName>
        <fullName evidence="2">Uncharacterized protein</fullName>
    </submittedName>
</protein>
<dbReference type="Proteomes" id="UP000233769">
    <property type="component" value="Chromosome tk0001"/>
</dbReference>
<dbReference type="AlphaFoldDB" id="A0A2N9AW60"/>
<evidence type="ECO:0000313" key="3">
    <source>
        <dbReference type="Proteomes" id="UP000233769"/>
    </source>
</evidence>
<reference evidence="3" key="1">
    <citation type="submission" date="2017-10" db="EMBL/GenBank/DDBJ databases">
        <authorList>
            <person name="Regsiter A."/>
            <person name="William W."/>
        </authorList>
    </citation>
    <scope>NUCLEOTIDE SEQUENCE [LARGE SCALE GENOMIC DNA]</scope>
</reference>
<evidence type="ECO:0000313" key="2">
    <source>
        <dbReference type="EMBL" id="SOR31544.1"/>
    </source>
</evidence>
<proteinExistence type="predicted"/>
<name>A0A2N9AW60_METEX</name>
<feature type="compositionally biased region" description="Basic and acidic residues" evidence="1">
    <location>
        <begin position="129"/>
        <end position="142"/>
    </location>
</feature>
<accession>A0A2N9AW60</accession>